<proteinExistence type="predicted"/>
<reference evidence="1 2" key="1">
    <citation type="submission" date="2015-06" db="EMBL/GenBank/DDBJ databases">
        <authorList>
            <person name="Zeng Y."/>
            <person name="Huang Y."/>
        </authorList>
    </citation>
    <scope>NUCLEOTIDE SEQUENCE [LARGE SCALE GENOMIC DNA]</scope>
    <source>
        <strain evidence="1 2">PQ-2</strain>
    </source>
</reference>
<dbReference type="AlphaFoldDB" id="A0A0G3XDY4"/>
<dbReference type="STRING" id="1348774.AB433_06805"/>
<dbReference type="Proteomes" id="UP000035287">
    <property type="component" value="Chromosome"/>
</dbReference>
<accession>A0A0G3XDY4</accession>
<gene>
    <name evidence="1" type="ORF">AB433_06805</name>
</gene>
<organism evidence="1 2">
    <name type="scientific">Croceicoccus naphthovorans</name>
    <dbReference type="NCBI Taxonomy" id="1348774"/>
    <lineage>
        <taxon>Bacteria</taxon>
        <taxon>Pseudomonadati</taxon>
        <taxon>Pseudomonadota</taxon>
        <taxon>Alphaproteobacteria</taxon>
        <taxon>Sphingomonadales</taxon>
        <taxon>Erythrobacteraceae</taxon>
        <taxon>Croceicoccus</taxon>
    </lineage>
</organism>
<name>A0A0G3XDY4_9SPHN</name>
<evidence type="ECO:0008006" key="3">
    <source>
        <dbReference type="Google" id="ProtNLM"/>
    </source>
</evidence>
<dbReference type="EMBL" id="CP011770">
    <property type="protein sequence ID" value="AKM09755.1"/>
    <property type="molecule type" value="Genomic_DNA"/>
</dbReference>
<evidence type="ECO:0000313" key="1">
    <source>
        <dbReference type="EMBL" id="AKM09755.1"/>
    </source>
</evidence>
<protein>
    <recommendedName>
        <fullName evidence="3">DUF4261 domain-containing protein</fullName>
    </recommendedName>
</protein>
<evidence type="ECO:0000313" key="2">
    <source>
        <dbReference type="Proteomes" id="UP000035287"/>
    </source>
</evidence>
<dbReference type="PATRIC" id="fig|1348774.3.peg.1422"/>
<sequence>MPEGRGYFAKGAGAAPSIGYVLWFDGAAPDRRKLADLLALAGFDADSVSGNDSDMVVSVDGHRLLVSKASDGDWPGCDRPQSHFDIRPDLLEKGETVKIALVDDPGRGWTLESVLTASRLALAMAADEGFFAAGWVPASAAMSADYFVKVITGWLGGGAFPALGLVGMTADAGGTLVSTGLSLFCGQELTIPASSDLSGLDRARVAIRFINYLVVNGPVEHEDTIEIEGYGGFEIAPFANGSKINLKRTPIF</sequence>
<dbReference type="KEGG" id="cna:AB433_06805"/>
<keyword evidence="2" id="KW-1185">Reference proteome</keyword>